<evidence type="ECO:0000256" key="7">
    <source>
        <dbReference type="ARBA" id="ARBA00023049"/>
    </source>
</evidence>
<evidence type="ECO:0000256" key="4">
    <source>
        <dbReference type="ARBA" id="ARBA00022801"/>
    </source>
</evidence>
<comment type="catalytic activity">
    <reaction evidence="1">
        <text>D-alanyl-D-alanine + H2O = 2 D-alanine</text>
        <dbReference type="Rhea" id="RHEA:20661"/>
        <dbReference type="ChEBI" id="CHEBI:15377"/>
        <dbReference type="ChEBI" id="CHEBI:57416"/>
        <dbReference type="ChEBI" id="CHEBI:57822"/>
        <dbReference type="EC" id="3.4.13.22"/>
    </reaction>
</comment>
<organism evidence="9 10">
    <name type="scientific">Vibrio variabilis</name>
    <dbReference type="NCBI Taxonomy" id="990271"/>
    <lineage>
        <taxon>Bacteria</taxon>
        <taxon>Pseudomonadati</taxon>
        <taxon>Pseudomonadota</taxon>
        <taxon>Gammaproteobacteria</taxon>
        <taxon>Vibrionales</taxon>
        <taxon>Vibrionaceae</taxon>
        <taxon>Vibrio</taxon>
    </lineage>
</organism>
<dbReference type="GO" id="GO:0160237">
    <property type="term" value="F:D-Ala-D-Ala dipeptidase activity"/>
    <property type="evidence" value="ECO:0007669"/>
    <property type="project" value="UniProtKB-EC"/>
</dbReference>
<dbReference type="Gene3D" id="3.30.1380.10">
    <property type="match status" value="1"/>
</dbReference>
<gene>
    <name evidence="9" type="ORF">JCM19239_7375</name>
</gene>
<dbReference type="EC" id="3.4.13.22" evidence="9"/>
<name>A0ABQ0J7L7_9VIBR</name>
<dbReference type="InterPro" id="IPR000755">
    <property type="entry name" value="A_A_dipeptidase"/>
</dbReference>
<protein>
    <submittedName>
        <fullName evidence="9">D-alanyl-D-alanine dipeptidase</fullName>
        <ecNumber evidence="9">3.4.13.22</ecNumber>
    </submittedName>
</protein>
<keyword evidence="4 9" id="KW-0378">Hydrolase</keyword>
<evidence type="ECO:0000256" key="1">
    <source>
        <dbReference type="ARBA" id="ARBA00001362"/>
    </source>
</evidence>
<dbReference type="InterPro" id="IPR009045">
    <property type="entry name" value="Zn_M74/Hedgehog-like"/>
</dbReference>
<dbReference type="PANTHER" id="PTHR43126:SF2">
    <property type="entry name" value="D-ALANYL-D-ALANINE DIPEPTIDASE"/>
    <property type="match status" value="1"/>
</dbReference>
<evidence type="ECO:0000256" key="5">
    <source>
        <dbReference type="ARBA" id="ARBA00022833"/>
    </source>
</evidence>
<keyword evidence="3" id="KW-0479">Metal-binding</keyword>
<evidence type="ECO:0000256" key="2">
    <source>
        <dbReference type="ARBA" id="ARBA00022670"/>
    </source>
</evidence>
<comment type="caution">
    <text evidence="9">The sequence shown here is derived from an EMBL/GenBank/DDBJ whole genome shotgun (WGS) entry which is preliminary data.</text>
</comment>
<evidence type="ECO:0000313" key="9">
    <source>
        <dbReference type="EMBL" id="GAL24775.1"/>
    </source>
</evidence>
<proteinExistence type="predicted"/>
<reference evidence="10" key="2">
    <citation type="submission" date="2014-09" db="EMBL/GenBank/DDBJ databases">
        <authorList>
            <consortium name="NBRP consortium"/>
            <person name="Sawabe T."/>
            <person name="Meirelles P."/>
            <person name="Nakanishi M."/>
            <person name="Sayaka M."/>
            <person name="Hattori M."/>
            <person name="Ohkuma M."/>
        </authorList>
    </citation>
    <scope>NUCLEOTIDE SEQUENCE [LARGE SCALE GENOMIC DNA]</scope>
    <source>
        <strain evidence="10">JCM 19239</strain>
    </source>
</reference>
<keyword evidence="2" id="KW-0645">Protease</keyword>
<keyword evidence="6 9" id="KW-0224">Dipeptidase</keyword>
<evidence type="ECO:0000256" key="8">
    <source>
        <dbReference type="ARBA" id="ARBA00023316"/>
    </source>
</evidence>
<dbReference type="EMBL" id="BBMS01000005">
    <property type="protein sequence ID" value="GAL24775.1"/>
    <property type="molecule type" value="Genomic_DNA"/>
</dbReference>
<evidence type="ECO:0000256" key="6">
    <source>
        <dbReference type="ARBA" id="ARBA00022997"/>
    </source>
</evidence>
<dbReference type="PANTHER" id="PTHR43126">
    <property type="entry name" value="D-ALANYL-D-ALANINE DIPEPTIDASE"/>
    <property type="match status" value="1"/>
</dbReference>
<accession>A0ABQ0J7L7</accession>
<evidence type="ECO:0000256" key="3">
    <source>
        <dbReference type="ARBA" id="ARBA00022723"/>
    </source>
</evidence>
<keyword evidence="8" id="KW-0961">Cell wall biogenesis/degradation</keyword>
<keyword evidence="5" id="KW-0862">Zinc</keyword>
<keyword evidence="10" id="KW-1185">Reference proteome</keyword>
<dbReference type="Proteomes" id="UP000029223">
    <property type="component" value="Unassembled WGS sequence"/>
</dbReference>
<dbReference type="SUPFAM" id="SSF55166">
    <property type="entry name" value="Hedgehog/DD-peptidase"/>
    <property type="match status" value="1"/>
</dbReference>
<evidence type="ECO:0000313" key="10">
    <source>
        <dbReference type="Proteomes" id="UP000029223"/>
    </source>
</evidence>
<dbReference type="Pfam" id="PF01427">
    <property type="entry name" value="Peptidase_M15"/>
    <property type="match status" value="1"/>
</dbReference>
<keyword evidence="7" id="KW-0482">Metalloprotease</keyword>
<sequence length="235" mass="26795">MLVTQKEILEIPSLDIPNWNVLEKINIIENGEPLVPISLSQEIVCYPAYYKMGLKYALNECFVRESVFEKLVQVTHALPPNIRLVVLDGWRPIKLQSHLFNTLLNQIRKSNEHEHKSERELINLARTFVSLPKKNKQSPSPHQTGGSVDVTLCDKEGRFLDMGSYFDEPGERSWTSAYECEPNLVQASNRRLLYQLMTDAGFTNLPVSGGITILEIKCGLTILMLIELNMELRDP</sequence>
<reference evidence="10" key="1">
    <citation type="submission" date="2014-09" db="EMBL/GenBank/DDBJ databases">
        <title>Vibrio variabilis JCM 19239. (C206) whole genome shotgun sequence.</title>
        <authorList>
            <person name="Sawabe T."/>
            <person name="Meirelles P."/>
            <person name="Nakanishi M."/>
            <person name="Sayaka M."/>
            <person name="Hattori M."/>
            <person name="Ohkuma M."/>
        </authorList>
    </citation>
    <scope>NUCLEOTIDE SEQUENCE [LARGE SCALE GENOMIC DNA]</scope>
    <source>
        <strain evidence="10">JCM 19239</strain>
    </source>
</reference>